<keyword evidence="2" id="KW-0472">Membrane</keyword>
<proteinExistence type="inferred from homology"/>
<organism evidence="3 4">
    <name type="scientific">Pseudodesulfovibrio profundus</name>
    <dbReference type="NCBI Taxonomy" id="57320"/>
    <lineage>
        <taxon>Bacteria</taxon>
        <taxon>Pseudomonadati</taxon>
        <taxon>Thermodesulfobacteriota</taxon>
        <taxon>Desulfovibrionia</taxon>
        <taxon>Desulfovibrionales</taxon>
        <taxon>Desulfovibrionaceae</taxon>
    </lineage>
</organism>
<dbReference type="Pfam" id="PF02325">
    <property type="entry name" value="CCB3_YggT"/>
    <property type="match status" value="1"/>
</dbReference>
<dbReference type="Proteomes" id="UP000219215">
    <property type="component" value="Chromosome DPRO"/>
</dbReference>
<sequence>MDLIVRAIATVLGLVLNAYFWIVIISALLSWVNPDPYNPIVRFLRGVTEPVFYKIRSIIPFAVVGGIDLSPVVVLLAIKVCEIVVVGNLMRLSFSLGTGVPM</sequence>
<dbReference type="InterPro" id="IPR003425">
    <property type="entry name" value="CCB3/YggT"/>
</dbReference>
<comment type="similarity">
    <text evidence="1">Belongs to the YggT family.</text>
</comment>
<dbReference type="PANTHER" id="PTHR33219">
    <property type="entry name" value="YLMG HOMOLOG PROTEIN 2, CHLOROPLASTIC"/>
    <property type="match status" value="1"/>
</dbReference>
<dbReference type="GO" id="GO:0016020">
    <property type="term" value="C:membrane"/>
    <property type="evidence" value="ECO:0007669"/>
    <property type="project" value="InterPro"/>
</dbReference>
<protein>
    <recommendedName>
        <fullName evidence="5">YggT family protein</fullName>
    </recommendedName>
</protein>
<reference evidence="4" key="1">
    <citation type="submission" date="2017-09" db="EMBL/GenBank/DDBJ databases">
        <authorList>
            <person name="Regsiter A."/>
            <person name="William W."/>
        </authorList>
    </citation>
    <scope>NUCLEOTIDE SEQUENCE [LARGE SCALE GENOMIC DNA]</scope>
    <source>
        <strain evidence="4">500-1</strain>
    </source>
</reference>
<dbReference type="AlphaFoldDB" id="A0A2C8F5U3"/>
<evidence type="ECO:0000313" key="3">
    <source>
        <dbReference type="EMBL" id="SOB57763.1"/>
    </source>
</evidence>
<keyword evidence="2" id="KW-1133">Transmembrane helix</keyword>
<dbReference type="OrthoDB" id="47652at2"/>
<feature type="transmembrane region" description="Helical" evidence="2">
    <location>
        <begin position="58"/>
        <end position="81"/>
    </location>
</feature>
<evidence type="ECO:0000256" key="1">
    <source>
        <dbReference type="ARBA" id="ARBA00010894"/>
    </source>
</evidence>
<dbReference type="PANTHER" id="PTHR33219:SF14">
    <property type="entry name" value="PROTEIN COFACTOR ASSEMBLY OF COMPLEX C SUBUNIT B CCB3, CHLOROPLASTIC-RELATED"/>
    <property type="match status" value="1"/>
</dbReference>
<dbReference type="RefSeq" id="WP_097010963.1">
    <property type="nucleotide sequence ID" value="NZ_LT907975.1"/>
</dbReference>
<evidence type="ECO:0000256" key="2">
    <source>
        <dbReference type="SAM" id="Phobius"/>
    </source>
</evidence>
<dbReference type="EMBL" id="LT907975">
    <property type="protein sequence ID" value="SOB57763.1"/>
    <property type="molecule type" value="Genomic_DNA"/>
</dbReference>
<gene>
    <name evidence="3" type="ORF">DPRO_0873</name>
</gene>
<keyword evidence="2" id="KW-0812">Transmembrane</keyword>
<feature type="transmembrane region" description="Helical" evidence="2">
    <location>
        <begin position="7"/>
        <end position="32"/>
    </location>
</feature>
<name>A0A2C8F5U3_9BACT</name>
<keyword evidence="4" id="KW-1185">Reference proteome</keyword>
<accession>A0A2C8F5U3</accession>
<dbReference type="KEGG" id="pprf:DPRO_0873"/>
<evidence type="ECO:0000313" key="4">
    <source>
        <dbReference type="Proteomes" id="UP000219215"/>
    </source>
</evidence>
<evidence type="ECO:0008006" key="5">
    <source>
        <dbReference type="Google" id="ProtNLM"/>
    </source>
</evidence>